<keyword evidence="2" id="KW-1185">Reference proteome</keyword>
<name>A0ABT0PDY3_9GAMM</name>
<reference evidence="1 2" key="1">
    <citation type="submission" date="2022-05" db="EMBL/GenBank/DDBJ databases">
        <authorList>
            <person name="Park J.-S."/>
        </authorList>
    </citation>
    <scope>NUCLEOTIDE SEQUENCE [LARGE SCALE GENOMIC DNA]</scope>
    <source>
        <strain evidence="1 2">2012CJ34-2</strain>
    </source>
</reference>
<protein>
    <submittedName>
        <fullName evidence="1">Uncharacterized protein</fullName>
    </submittedName>
</protein>
<dbReference type="EMBL" id="JAMFLX010000006">
    <property type="protein sequence ID" value="MCL6269574.1"/>
    <property type="molecule type" value="Genomic_DNA"/>
</dbReference>
<sequence length="81" mass="9677">MICESLLTEECFQKVLHPDLSNSEKITLSREQYEQTKELIERMMMKLKFRGLENEYPLIQEAWKTGKAMNDRLILGEREKL</sequence>
<comment type="caution">
    <text evidence="1">The sequence shown here is derived from an EMBL/GenBank/DDBJ whole genome shotgun (WGS) entry which is preliminary data.</text>
</comment>
<dbReference type="Proteomes" id="UP001203338">
    <property type="component" value="Unassembled WGS sequence"/>
</dbReference>
<organism evidence="1 2">
    <name type="scientific">Parendozoicomonas callyspongiae</name>
    <dbReference type="NCBI Taxonomy" id="2942213"/>
    <lineage>
        <taxon>Bacteria</taxon>
        <taxon>Pseudomonadati</taxon>
        <taxon>Pseudomonadota</taxon>
        <taxon>Gammaproteobacteria</taxon>
        <taxon>Oceanospirillales</taxon>
        <taxon>Endozoicomonadaceae</taxon>
        <taxon>Parendozoicomonas</taxon>
    </lineage>
</organism>
<dbReference type="RefSeq" id="WP_249698621.1">
    <property type="nucleotide sequence ID" value="NZ_JAMFLX010000006.1"/>
</dbReference>
<proteinExistence type="predicted"/>
<evidence type="ECO:0000313" key="2">
    <source>
        <dbReference type="Proteomes" id="UP001203338"/>
    </source>
</evidence>
<evidence type="ECO:0000313" key="1">
    <source>
        <dbReference type="EMBL" id="MCL6269574.1"/>
    </source>
</evidence>
<gene>
    <name evidence="1" type="ORF">M3P05_06420</name>
</gene>
<accession>A0ABT0PDY3</accession>